<dbReference type="PROSITE" id="PS51192">
    <property type="entry name" value="HELICASE_ATP_BIND_1"/>
    <property type="match status" value="1"/>
</dbReference>
<dbReference type="Pfam" id="PF09369">
    <property type="entry name" value="MZB"/>
    <property type="match status" value="1"/>
</dbReference>
<dbReference type="SMART" id="SM00490">
    <property type="entry name" value="HELICc"/>
    <property type="match status" value="1"/>
</dbReference>
<keyword evidence="5" id="KW-0378">Hydrolase</keyword>
<dbReference type="InterPro" id="IPR001650">
    <property type="entry name" value="Helicase_C-like"/>
</dbReference>
<evidence type="ECO:0000313" key="6">
    <source>
        <dbReference type="Proteomes" id="UP000832041"/>
    </source>
</evidence>
<dbReference type="InterPro" id="IPR011545">
    <property type="entry name" value="DEAD/DEAH_box_helicase_dom"/>
</dbReference>
<dbReference type="InterPro" id="IPR018973">
    <property type="entry name" value="MZB"/>
</dbReference>
<dbReference type="SMART" id="SM00487">
    <property type="entry name" value="DEXDc"/>
    <property type="match status" value="1"/>
</dbReference>
<dbReference type="RefSeq" id="WP_248592197.1">
    <property type="nucleotide sequence ID" value="NZ_BAABEB010000010.1"/>
</dbReference>
<dbReference type="InterPro" id="IPR014001">
    <property type="entry name" value="Helicase_ATP-bd"/>
</dbReference>
<dbReference type="PROSITE" id="PS51194">
    <property type="entry name" value="HELICASE_CTER"/>
    <property type="match status" value="1"/>
</dbReference>
<dbReference type="EMBL" id="CP051627">
    <property type="protein sequence ID" value="UPT19962.1"/>
    <property type="molecule type" value="Genomic_DNA"/>
</dbReference>
<keyword evidence="5" id="KW-0347">Helicase</keyword>
<dbReference type="Pfam" id="PF00271">
    <property type="entry name" value="Helicase_C"/>
    <property type="match status" value="1"/>
</dbReference>
<gene>
    <name evidence="5" type="ORF">FOF52_02405</name>
</gene>
<organism evidence="5 6">
    <name type="scientific">Thermobifida alba</name>
    <name type="common">Thermomonospora alba</name>
    <dbReference type="NCBI Taxonomy" id="53522"/>
    <lineage>
        <taxon>Bacteria</taxon>
        <taxon>Bacillati</taxon>
        <taxon>Actinomycetota</taxon>
        <taxon>Actinomycetes</taxon>
        <taxon>Streptosporangiales</taxon>
        <taxon>Nocardiopsidaceae</taxon>
        <taxon>Thermobifida</taxon>
    </lineage>
</organism>
<dbReference type="Gene3D" id="3.40.50.300">
    <property type="entry name" value="P-loop containing nucleotide triphosphate hydrolases"/>
    <property type="match status" value="2"/>
</dbReference>
<evidence type="ECO:0000259" key="3">
    <source>
        <dbReference type="PROSITE" id="PS51192"/>
    </source>
</evidence>
<feature type="domain" description="Helicase ATP-binding" evidence="3">
    <location>
        <begin position="100"/>
        <end position="312"/>
    </location>
</feature>
<keyword evidence="6" id="KW-1185">Reference proteome</keyword>
<name>A0ABY4KX10_THEAE</name>
<feature type="domain" description="Helicase C-terminal" evidence="4">
    <location>
        <begin position="916"/>
        <end position="1071"/>
    </location>
</feature>
<dbReference type="Pfam" id="PF00270">
    <property type="entry name" value="DEAD"/>
    <property type="match status" value="1"/>
</dbReference>
<dbReference type="CDD" id="cd17923">
    <property type="entry name" value="DEXHc_Hrq1-like"/>
    <property type="match status" value="1"/>
</dbReference>
<dbReference type="Proteomes" id="UP000832041">
    <property type="component" value="Chromosome"/>
</dbReference>
<evidence type="ECO:0000256" key="2">
    <source>
        <dbReference type="ARBA" id="ARBA00022840"/>
    </source>
</evidence>
<dbReference type="PANTHER" id="PTHR47957:SF3">
    <property type="entry name" value="ATP-DEPENDENT HELICASE HRQ1"/>
    <property type="match status" value="1"/>
</dbReference>
<evidence type="ECO:0000256" key="1">
    <source>
        <dbReference type="ARBA" id="ARBA00022741"/>
    </source>
</evidence>
<dbReference type="PANTHER" id="PTHR47957">
    <property type="entry name" value="ATP-DEPENDENT HELICASE HRQ1"/>
    <property type="match status" value="1"/>
</dbReference>
<reference evidence="5 6" key="1">
    <citation type="submission" date="2020-04" db="EMBL/GenBank/DDBJ databases">
        <title>Thermobifida alba genome sequencing and assembly.</title>
        <authorList>
            <person name="Luzics S."/>
            <person name="Horvath B."/>
            <person name="Nagy I."/>
            <person name="Toth A."/>
            <person name="Nagy I."/>
            <person name="Kukolya J."/>
        </authorList>
    </citation>
    <scope>NUCLEOTIDE SEQUENCE [LARGE SCALE GENOMIC DNA]</scope>
    <source>
        <strain evidence="5 6">DSM 43795</strain>
    </source>
</reference>
<evidence type="ECO:0000313" key="5">
    <source>
        <dbReference type="EMBL" id="UPT19962.1"/>
    </source>
</evidence>
<dbReference type="InterPro" id="IPR027417">
    <property type="entry name" value="P-loop_NTPase"/>
</dbReference>
<accession>A0ABY4KX10</accession>
<keyword evidence="2" id="KW-0067">ATP-binding</keyword>
<dbReference type="GO" id="GO:0004386">
    <property type="term" value="F:helicase activity"/>
    <property type="evidence" value="ECO:0007669"/>
    <property type="project" value="UniProtKB-KW"/>
</dbReference>
<evidence type="ECO:0000259" key="4">
    <source>
        <dbReference type="PROSITE" id="PS51194"/>
    </source>
</evidence>
<proteinExistence type="predicted"/>
<protein>
    <submittedName>
        <fullName evidence="5">DEAD/DEAH box helicase</fullName>
    </submittedName>
</protein>
<dbReference type="SUPFAM" id="SSF52540">
    <property type="entry name" value="P-loop containing nucleoside triphosphate hydrolases"/>
    <property type="match status" value="2"/>
</dbReference>
<sequence length="1561" mass="170998">MTTTLDPIGVSALISDSYRRYLRSLLPLRDRTLAHALEEQISGSPLLTKGPLLEATPPYRTGATPRQLVGEGVLSPSFAAPGGPAIHLDRPLYLHQEQAIRKARAGRNLVVATGTGSGKTESFLLPILNELEEQHRRGELGPGVRALLLYPMNALANDQLKRLRELLSGSPHITFGRYTGETKDSDRQALDSYHRLHGQRDPLPNELISREQMRRRPPHLLLTNYAMLEYLLLRPADLDLFEGEHAGHWRFVALDEAHVYDGAKAAELAMLLRRLRDRVAPGRRLQCIATSATVGDDPQAVMTFASRLFFDAPFEWDATDPDRQDLVTAARRTDAPGRPWGPLSAADYAAIGRAADPGAELVAAARRHGVPDGDAYRVLAAEQRVRKLRALLADGGPQPLEDLAVRVFAGEHDGTVRPAAALAALVALGNRVRDSDGNPLLSARYHLFTRATEGAFTCLSASGPHVFLSRHEHCPDCHAPAFELAACKRCGDAYLVGTTAAEDAAVRFLPQRRPQDQVLWLHLGNSPIAVDDDDDTLEESAAQTTPEDDRLCVGCGALGTAARACVPTCPGRAVRAVRKLRSRNSRPSGCLSCGARGLDTVRRLESGNEAAAAVVATALYQALPEDADAGRADRPGGGRKLLTFSDSRQAAAFFAPYLEHSYSLLQQRRLILEGLEHGFDADDDFRVDDLIGHTARRAARAGSFERRVSRQRREHAAGLWVMRELVATDDRQSLEGRGLLRVRLEHPEGVRLPPALTRMLGLDEDEAWDLLGELVRTLRQQGALTMPEGVAPDDEAFAPRRGPVYVRESGPDPKRKVISWLPGQGSNRRVDYLRRLLDRLGVTGPSLTPEDLLRGAWKLLTGLGGGREGEGWLCSDSDRVLGTVWRVDHTALLLAPVGAHAPLHQCDSCRRLHPVSVRGVCPTLNCPGTLHPFTPPAPEEDDDHYRRLYRSLNPVVLRAQEHTAQWSTEEAARIQEDFVEGRVNMLSCSTTFELGVDVGELQAVLLRNMPPTTANYVQRAGRAGRRTDSAALVVTHAQRRSHDLFRYQEPEQMIAGQVRAPYVPLANERIARRHAHSVALAAFFRHWHRATGETWATVGAFFLPGDDGSPAPVTRVPAFLTPVPEEVSAALRRVLPEAVADELGVDRGRWAAELCGLLEQLREEVTQDVAYFEQRRREAFEQRKDSLAARFGKTVNTIVRRSLLGFLATRNVLPKYGFPVDTVELRTHHAEDQVGGRLELARDLTSAIYEYAPGGEVVAGGRKWTSRGVYRLPGRELRRFHYRVCGSCGYYEEAAERLDAACAACGTVEGRTPTVYCVPEFGFAADAKPESAGLVPPQRSWHGTTHVLRLATDPVEHRWPLPGGGEVHCLAGSRGELVALSEGPSGRGFWICEWCGWGGSVARRRPEEHPKPLGGGSCTGPLTRLTLGHKYETDLVDVVVNGGFHLDSASPATRYSLLYALLEGASAALEISRDDIDGTLYHRHGGSTSLVLFDTVPGGAGGATRIAEHFPEVLLAAVKRVDGCDCGAETSCYGCLRTYRNQTRHELLVRGAALEALRLLV</sequence>
<keyword evidence="1" id="KW-0547">Nucleotide-binding</keyword>